<dbReference type="AlphaFoldDB" id="A0A0P8YGC9"/>
<name>A0A0P8YGC9_9CLOT</name>
<dbReference type="Gene3D" id="3.30.390.30">
    <property type="match status" value="1"/>
</dbReference>
<gene>
    <name evidence="6" type="primary">padH</name>
    <name evidence="6" type="ORF">OXPF_01960</name>
</gene>
<evidence type="ECO:0000313" key="7">
    <source>
        <dbReference type="Proteomes" id="UP000050326"/>
    </source>
</evidence>
<dbReference type="STRING" id="36849.OXPF_01960"/>
<keyword evidence="6" id="KW-0560">Oxidoreductase</keyword>
<sequence>MHYVIIGNSAAGISAAQEIRKLDKKCDILIISKEQEPVYSRCLLPDYISGELGKEELGIRDFDFYRRNKIKTLLGKTVTAILPQSACVILEDMSRIHYDKLLIATGSIPLIPEFMSIENITPYTLNSLEDAEKILRDSGRCKKVAIIGSGFIGIELAFALRKRKKDVVVIGRSNRILSGQLDDFAAGLMRNEIEKSGIELKLGCKISEIIAYSKLMRFFKAKEIKGVMLADGTMISCDMLVFASGTKANMDMVKGSGISTDKGIIVDEYMQTNIENIYAAGDVTETTDAVTKLKRLSPIWPNAVIQGKFAGYNMAGLKKRFVEQVSMQNTSEFREVPFISVGTINPPEGEGFETLVHYDEHQKVYRKIVLKDDIPVGMIFLGDIQNAGVVAGYIRNGKDASNVKHRLLSDRYSYAYQLVNQ</sequence>
<dbReference type="InterPro" id="IPR036188">
    <property type="entry name" value="FAD/NAD-bd_sf"/>
</dbReference>
<dbReference type="Pfam" id="PF07992">
    <property type="entry name" value="Pyr_redox_2"/>
    <property type="match status" value="1"/>
</dbReference>
<comment type="caution">
    <text evidence="6">The sequence shown here is derived from an EMBL/GenBank/DDBJ whole genome shotgun (WGS) entry which is preliminary data.</text>
</comment>
<evidence type="ECO:0000256" key="2">
    <source>
        <dbReference type="ARBA" id="ARBA00022630"/>
    </source>
</evidence>
<dbReference type="Pfam" id="PF18267">
    <property type="entry name" value="Rubredoxin_C"/>
    <property type="match status" value="1"/>
</dbReference>
<feature type="domain" description="FAD/NAD(P)-binding" evidence="4">
    <location>
        <begin position="2"/>
        <end position="307"/>
    </location>
</feature>
<dbReference type="RefSeq" id="WP_054873351.1">
    <property type="nucleotide sequence ID" value="NZ_LKET01000014.1"/>
</dbReference>
<evidence type="ECO:0000256" key="3">
    <source>
        <dbReference type="ARBA" id="ARBA00022827"/>
    </source>
</evidence>
<dbReference type="PANTHER" id="PTHR43429:SF3">
    <property type="entry name" value="NITRITE REDUCTASE [NAD(P)H]"/>
    <property type="match status" value="1"/>
</dbReference>
<dbReference type="InterPro" id="IPR023753">
    <property type="entry name" value="FAD/NAD-binding_dom"/>
</dbReference>
<dbReference type="InterPro" id="IPR041575">
    <property type="entry name" value="Rubredoxin_C"/>
</dbReference>
<evidence type="ECO:0000256" key="1">
    <source>
        <dbReference type="ARBA" id="ARBA00001974"/>
    </source>
</evidence>
<comment type="cofactor">
    <cofactor evidence="1">
        <name>FAD</name>
        <dbReference type="ChEBI" id="CHEBI:57692"/>
    </cofactor>
</comment>
<dbReference type="EC" id="1.2.1.58" evidence="6"/>
<dbReference type="EMBL" id="LKET01000014">
    <property type="protein sequence ID" value="KPU46086.1"/>
    <property type="molecule type" value="Genomic_DNA"/>
</dbReference>
<dbReference type="GO" id="GO:0047110">
    <property type="term" value="F:phenylglyoxylate dehydrogenase (acylating) activity"/>
    <property type="evidence" value="ECO:0007669"/>
    <property type="project" value="UniProtKB-EC"/>
</dbReference>
<dbReference type="Gene3D" id="3.50.50.60">
    <property type="entry name" value="FAD/NAD(P)-binding domain"/>
    <property type="match status" value="2"/>
</dbReference>
<dbReference type="Proteomes" id="UP000050326">
    <property type="component" value="Unassembled WGS sequence"/>
</dbReference>
<keyword evidence="3" id="KW-0274">FAD</keyword>
<protein>
    <submittedName>
        <fullName evidence="6">NADH-dependent phenylglyoxylate dehydrogenase subunit epsilon</fullName>
        <ecNumber evidence="6">1.2.1.58</ecNumber>
    </submittedName>
</protein>
<proteinExistence type="predicted"/>
<evidence type="ECO:0000313" key="6">
    <source>
        <dbReference type="EMBL" id="KPU46086.1"/>
    </source>
</evidence>
<dbReference type="PRINTS" id="PR00411">
    <property type="entry name" value="PNDRDTASEI"/>
</dbReference>
<dbReference type="InterPro" id="IPR016156">
    <property type="entry name" value="FAD/NAD-linked_Rdtase_dimer_sf"/>
</dbReference>
<keyword evidence="7" id="KW-1185">Reference proteome</keyword>
<evidence type="ECO:0000259" key="5">
    <source>
        <dbReference type="Pfam" id="PF18267"/>
    </source>
</evidence>
<feature type="domain" description="NADH-rubredoxin oxidoreductase C-terminal" evidence="5">
    <location>
        <begin position="336"/>
        <end position="397"/>
    </location>
</feature>
<dbReference type="SUPFAM" id="SSF51905">
    <property type="entry name" value="FAD/NAD(P)-binding domain"/>
    <property type="match status" value="2"/>
</dbReference>
<dbReference type="PATRIC" id="fig|36849.3.peg.217"/>
<organism evidence="6 7">
    <name type="scientific">Oxobacter pfennigii</name>
    <dbReference type="NCBI Taxonomy" id="36849"/>
    <lineage>
        <taxon>Bacteria</taxon>
        <taxon>Bacillati</taxon>
        <taxon>Bacillota</taxon>
        <taxon>Clostridia</taxon>
        <taxon>Eubacteriales</taxon>
        <taxon>Clostridiaceae</taxon>
        <taxon>Oxobacter</taxon>
    </lineage>
</organism>
<accession>A0A0P8YGC9</accession>
<dbReference type="InterPro" id="IPR050260">
    <property type="entry name" value="FAD-bd_OxRdtase"/>
</dbReference>
<dbReference type="PRINTS" id="PR00368">
    <property type="entry name" value="FADPNR"/>
</dbReference>
<evidence type="ECO:0000259" key="4">
    <source>
        <dbReference type="Pfam" id="PF07992"/>
    </source>
</evidence>
<dbReference type="OrthoDB" id="9807946at2"/>
<reference evidence="6 7" key="1">
    <citation type="submission" date="2015-09" db="EMBL/GenBank/DDBJ databases">
        <title>Genome sequence of Oxobacter pfennigii DSM 3222.</title>
        <authorList>
            <person name="Poehlein A."/>
            <person name="Bengelsdorf F.R."/>
            <person name="Schiel-Bengelsdorf B."/>
            <person name="Duerre P."/>
            <person name="Daniel R."/>
        </authorList>
    </citation>
    <scope>NUCLEOTIDE SEQUENCE [LARGE SCALE GENOMIC DNA]</scope>
    <source>
        <strain evidence="6 7">DSM 3222</strain>
    </source>
</reference>
<dbReference type="PANTHER" id="PTHR43429">
    <property type="entry name" value="PYRIDINE NUCLEOTIDE-DISULFIDE OXIDOREDUCTASE DOMAIN-CONTAINING"/>
    <property type="match status" value="1"/>
</dbReference>
<keyword evidence="2" id="KW-0285">Flavoprotein</keyword>